<organism evidence="2 3">
    <name type="scientific">Calidithermus terrae</name>
    <dbReference type="NCBI Taxonomy" id="1408545"/>
    <lineage>
        <taxon>Bacteria</taxon>
        <taxon>Thermotogati</taxon>
        <taxon>Deinococcota</taxon>
        <taxon>Deinococci</taxon>
        <taxon>Thermales</taxon>
        <taxon>Thermaceae</taxon>
        <taxon>Calidithermus</taxon>
    </lineage>
</organism>
<dbReference type="InterPro" id="IPR000182">
    <property type="entry name" value="GNAT_dom"/>
</dbReference>
<protein>
    <recommendedName>
        <fullName evidence="1">N-acetyltransferase domain-containing protein</fullName>
    </recommendedName>
</protein>
<keyword evidence="3" id="KW-1185">Reference proteome</keyword>
<dbReference type="Gene3D" id="3.40.630.30">
    <property type="match status" value="1"/>
</dbReference>
<dbReference type="CDD" id="cd04301">
    <property type="entry name" value="NAT_SF"/>
    <property type="match status" value="1"/>
</dbReference>
<feature type="domain" description="N-acetyltransferase" evidence="1">
    <location>
        <begin position="151"/>
        <end position="289"/>
    </location>
</feature>
<dbReference type="InterPro" id="IPR016181">
    <property type="entry name" value="Acyl_CoA_acyltransferase"/>
</dbReference>
<comment type="caution">
    <text evidence="2">The sequence shown here is derived from an EMBL/GenBank/DDBJ whole genome shotgun (WGS) entry which is preliminary data.</text>
</comment>
<evidence type="ECO:0000313" key="2">
    <source>
        <dbReference type="EMBL" id="RIH90281.1"/>
    </source>
</evidence>
<dbReference type="RefSeq" id="WP_170159530.1">
    <property type="nucleotide sequence ID" value="NZ_QXDL01000013.1"/>
</dbReference>
<reference evidence="2 3" key="1">
    <citation type="submission" date="2018-08" db="EMBL/GenBank/DDBJ databases">
        <title>Meiothermus terrae DSM 26712 genome sequencing project.</title>
        <authorList>
            <person name="Da Costa M.S."/>
            <person name="Albuquerque L."/>
            <person name="Raposo P."/>
            <person name="Froufe H.J.C."/>
            <person name="Barroso C.S."/>
            <person name="Egas C."/>
        </authorList>
    </citation>
    <scope>NUCLEOTIDE SEQUENCE [LARGE SCALE GENOMIC DNA]</scope>
    <source>
        <strain evidence="2 3">DSM 26712</strain>
    </source>
</reference>
<dbReference type="Proteomes" id="UP000265715">
    <property type="component" value="Unassembled WGS sequence"/>
</dbReference>
<sequence length="289" mass="32668">MKIRNPEQSELPEFVALRSQADSKSALNNLLLRLEDRKTRIEDLWVLTNESNNILAAFSVSRVPGTDPLKVVAPRTAENLGDEAALFLLGWLAEQQGGSRLSLNLSSKRNDRNLVRLACQNGWVEESHILIYVTDLTGMNGLDEPEFTQPFFIEEMLEKQFVQFYSLVANIPDLEQAQDVLDAKTQHYATYQAVEGHKVVDAAGQLLAAGLVGRQREGVARIELLGVIPQIRGRGWGTRLHRYLMHKARQFAPQYVGATDYGNHPMRRIFELNGCTFSEEQWTLVRAHQ</sequence>
<evidence type="ECO:0000259" key="1">
    <source>
        <dbReference type="PROSITE" id="PS51186"/>
    </source>
</evidence>
<dbReference type="SUPFAM" id="SSF55729">
    <property type="entry name" value="Acyl-CoA N-acyltransferases (Nat)"/>
    <property type="match status" value="1"/>
</dbReference>
<dbReference type="EMBL" id="QXDL01000013">
    <property type="protein sequence ID" value="RIH90281.1"/>
    <property type="molecule type" value="Genomic_DNA"/>
</dbReference>
<gene>
    <name evidence="2" type="ORF">Mterra_00590</name>
</gene>
<dbReference type="Pfam" id="PF00583">
    <property type="entry name" value="Acetyltransf_1"/>
    <property type="match status" value="1"/>
</dbReference>
<accession>A0A399F6N5</accession>
<evidence type="ECO:0000313" key="3">
    <source>
        <dbReference type="Proteomes" id="UP000265715"/>
    </source>
</evidence>
<dbReference type="GO" id="GO:0016747">
    <property type="term" value="F:acyltransferase activity, transferring groups other than amino-acyl groups"/>
    <property type="evidence" value="ECO:0007669"/>
    <property type="project" value="InterPro"/>
</dbReference>
<dbReference type="PROSITE" id="PS51186">
    <property type="entry name" value="GNAT"/>
    <property type="match status" value="1"/>
</dbReference>
<dbReference type="AlphaFoldDB" id="A0A399F6N5"/>
<proteinExistence type="predicted"/>
<name>A0A399F6N5_9DEIN</name>